<protein>
    <submittedName>
        <fullName evidence="2">Uncharacterized protein</fullName>
    </submittedName>
</protein>
<evidence type="ECO:0000256" key="1">
    <source>
        <dbReference type="SAM" id="Phobius"/>
    </source>
</evidence>
<gene>
    <name evidence="2" type="ORF">M595_0317</name>
</gene>
<name>U7QTE1_9CYAN</name>
<organism evidence="2 3">
    <name type="scientific">Lyngbya aestuarii BL J</name>
    <dbReference type="NCBI Taxonomy" id="1348334"/>
    <lineage>
        <taxon>Bacteria</taxon>
        <taxon>Bacillati</taxon>
        <taxon>Cyanobacteriota</taxon>
        <taxon>Cyanophyceae</taxon>
        <taxon>Oscillatoriophycideae</taxon>
        <taxon>Oscillatoriales</taxon>
        <taxon>Microcoleaceae</taxon>
        <taxon>Lyngbya</taxon>
    </lineage>
</organism>
<proteinExistence type="predicted"/>
<keyword evidence="1" id="KW-0472">Membrane</keyword>
<keyword evidence="1" id="KW-0812">Transmembrane</keyword>
<evidence type="ECO:0000313" key="2">
    <source>
        <dbReference type="EMBL" id="ERT09691.1"/>
    </source>
</evidence>
<dbReference type="AlphaFoldDB" id="U7QTE1"/>
<keyword evidence="1" id="KW-1133">Transmembrane helix</keyword>
<feature type="transmembrane region" description="Helical" evidence="1">
    <location>
        <begin position="20"/>
        <end position="40"/>
    </location>
</feature>
<accession>U7QTE1</accession>
<evidence type="ECO:0000313" key="3">
    <source>
        <dbReference type="Proteomes" id="UP000017127"/>
    </source>
</evidence>
<keyword evidence="3" id="KW-1185">Reference proteome</keyword>
<dbReference type="Proteomes" id="UP000017127">
    <property type="component" value="Unassembled WGS sequence"/>
</dbReference>
<reference evidence="2 3" key="1">
    <citation type="journal article" date="2013" name="Front. Microbiol.">
        <title>Comparative genomic analyses of the cyanobacterium, Lyngbya aestuarii BL J, a powerful hydrogen producer.</title>
        <authorList>
            <person name="Kothari A."/>
            <person name="Vaughn M."/>
            <person name="Garcia-Pichel F."/>
        </authorList>
    </citation>
    <scope>NUCLEOTIDE SEQUENCE [LARGE SCALE GENOMIC DNA]</scope>
    <source>
        <strain evidence="2 3">BL J</strain>
    </source>
</reference>
<comment type="caution">
    <text evidence="2">The sequence shown here is derived from an EMBL/GenBank/DDBJ whole genome shotgun (WGS) entry which is preliminary data.</text>
</comment>
<dbReference type="EMBL" id="AUZM01000002">
    <property type="protein sequence ID" value="ERT09691.1"/>
    <property type="molecule type" value="Genomic_DNA"/>
</dbReference>
<sequence>MYESSGEEFGYQTGVFTSNFSLSFMVEIATVSALTITSLASTATFYSTNQDCTVTHCPKDYPST</sequence>